<accession>A0ACB8QPH1</accession>
<proteinExistence type="predicted"/>
<keyword evidence="2" id="KW-1185">Reference proteome</keyword>
<evidence type="ECO:0000313" key="2">
    <source>
        <dbReference type="Proteomes" id="UP000814128"/>
    </source>
</evidence>
<gene>
    <name evidence="1" type="ORF">K488DRAFT_77831</name>
</gene>
<sequence>MMEGSSPTSQHQMHLSRRKRLEAIQLTIQLSFPLIKEYGFSRETLARSVLTLPEPPSAPLSDTAVNALFGEGDSARRTLINAWLDEGRAQMRLTPAESISEVLAGRLRYNEPVLSLLPEAFALLASPRSGLPPLDARPALRHATTIADDACHIVGDASVGHSWYTRRASIATVYVAAELHQMSSPETALQFLGSLLRSTTTLESAVAETSLFAEYVAKSWKGIIKSSGMV</sequence>
<evidence type="ECO:0000313" key="1">
    <source>
        <dbReference type="EMBL" id="KAI0033542.1"/>
    </source>
</evidence>
<reference evidence="1" key="1">
    <citation type="submission" date="2021-02" db="EMBL/GenBank/DDBJ databases">
        <authorList>
            <consortium name="DOE Joint Genome Institute"/>
            <person name="Ahrendt S."/>
            <person name="Looney B.P."/>
            <person name="Miyauchi S."/>
            <person name="Morin E."/>
            <person name="Drula E."/>
            <person name="Courty P.E."/>
            <person name="Chicoki N."/>
            <person name="Fauchery L."/>
            <person name="Kohler A."/>
            <person name="Kuo A."/>
            <person name="Labutti K."/>
            <person name="Pangilinan J."/>
            <person name="Lipzen A."/>
            <person name="Riley R."/>
            <person name="Andreopoulos W."/>
            <person name="He G."/>
            <person name="Johnson J."/>
            <person name="Barry K.W."/>
            <person name="Grigoriev I.V."/>
            <person name="Nagy L."/>
            <person name="Hibbett D."/>
            <person name="Henrissat B."/>
            <person name="Matheny P.B."/>
            <person name="Labbe J."/>
            <person name="Martin F."/>
        </authorList>
    </citation>
    <scope>NUCLEOTIDE SEQUENCE</scope>
    <source>
        <strain evidence="1">EC-137</strain>
    </source>
</reference>
<name>A0ACB8QPH1_9AGAM</name>
<reference evidence="1" key="2">
    <citation type="journal article" date="2022" name="New Phytol.">
        <title>Evolutionary transition to the ectomycorrhizal habit in the genomes of a hyperdiverse lineage of mushroom-forming fungi.</title>
        <authorList>
            <person name="Looney B."/>
            <person name="Miyauchi S."/>
            <person name="Morin E."/>
            <person name="Drula E."/>
            <person name="Courty P.E."/>
            <person name="Kohler A."/>
            <person name="Kuo A."/>
            <person name="LaButti K."/>
            <person name="Pangilinan J."/>
            <person name="Lipzen A."/>
            <person name="Riley R."/>
            <person name="Andreopoulos W."/>
            <person name="He G."/>
            <person name="Johnson J."/>
            <person name="Nolan M."/>
            <person name="Tritt A."/>
            <person name="Barry K.W."/>
            <person name="Grigoriev I.V."/>
            <person name="Nagy L.G."/>
            <person name="Hibbett D."/>
            <person name="Henrissat B."/>
            <person name="Matheny P.B."/>
            <person name="Labbe J."/>
            <person name="Martin F.M."/>
        </authorList>
    </citation>
    <scope>NUCLEOTIDE SEQUENCE</scope>
    <source>
        <strain evidence="1">EC-137</strain>
    </source>
</reference>
<organism evidence="1 2">
    <name type="scientific">Vararia minispora EC-137</name>
    <dbReference type="NCBI Taxonomy" id="1314806"/>
    <lineage>
        <taxon>Eukaryota</taxon>
        <taxon>Fungi</taxon>
        <taxon>Dikarya</taxon>
        <taxon>Basidiomycota</taxon>
        <taxon>Agaricomycotina</taxon>
        <taxon>Agaricomycetes</taxon>
        <taxon>Russulales</taxon>
        <taxon>Lachnocladiaceae</taxon>
        <taxon>Vararia</taxon>
    </lineage>
</organism>
<comment type="caution">
    <text evidence="1">The sequence shown here is derived from an EMBL/GenBank/DDBJ whole genome shotgun (WGS) entry which is preliminary data.</text>
</comment>
<dbReference type="EMBL" id="MU273517">
    <property type="protein sequence ID" value="KAI0033542.1"/>
    <property type="molecule type" value="Genomic_DNA"/>
</dbReference>
<protein>
    <submittedName>
        <fullName evidence="1">Uncharacterized protein</fullName>
    </submittedName>
</protein>
<dbReference type="Proteomes" id="UP000814128">
    <property type="component" value="Unassembled WGS sequence"/>
</dbReference>